<dbReference type="EMBL" id="BGZK01000142">
    <property type="protein sequence ID" value="GBP22695.1"/>
    <property type="molecule type" value="Genomic_DNA"/>
</dbReference>
<name>A0A4C1U8J1_EUMVA</name>
<keyword evidence="2" id="KW-1185">Reference proteome</keyword>
<accession>A0A4C1U8J1</accession>
<dbReference type="Proteomes" id="UP000299102">
    <property type="component" value="Unassembled WGS sequence"/>
</dbReference>
<evidence type="ECO:0000313" key="1">
    <source>
        <dbReference type="EMBL" id="GBP22695.1"/>
    </source>
</evidence>
<organism evidence="1 2">
    <name type="scientific">Eumeta variegata</name>
    <name type="common">Bagworm moth</name>
    <name type="synonym">Eumeta japonica</name>
    <dbReference type="NCBI Taxonomy" id="151549"/>
    <lineage>
        <taxon>Eukaryota</taxon>
        <taxon>Metazoa</taxon>
        <taxon>Ecdysozoa</taxon>
        <taxon>Arthropoda</taxon>
        <taxon>Hexapoda</taxon>
        <taxon>Insecta</taxon>
        <taxon>Pterygota</taxon>
        <taxon>Neoptera</taxon>
        <taxon>Endopterygota</taxon>
        <taxon>Lepidoptera</taxon>
        <taxon>Glossata</taxon>
        <taxon>Ditrysia</taxon>
        <taxon>Tineoidea</taxon>
        <taxon>Psychidae</taxon>
        <taxon>Oiketicinae</taxon>
        <taxon>Eumeta</taxon>
    </lineage>
</organism>
<reference evidence="1 2" key="1">
    <citation type="journal article" date="2019" name="Commun. Biol.">
        <title>The bagworm genome reveals a unique fibroin gene that provides high tensile strength.</title>
        <authorList>
            <person name="Kono N."/>
            <person name="Nakamura H."/>
            <person name="Ohtoshi R."/>
            <person name="Tomita M."/>
            <person name="Numata K."/>
            <person name="Arakawa K."/>
        </authorList>
    </citation>
    <scope>NUCLEOTIDE SEQUENCE [LARGE SCALE GENOMIC DNA]</scope>
</reference>
<comment type="caution">
    <text evidence="1">The sequence shown here is derived from an EMBL/GenBank/DDBJ whole genome shotgun (WGS) entry which is preliminary data.</text>
</comment>
<proteinExistence type="predicted"/>
<protein>
    <submittedName>
        <fullName evidence="1">Uncharacterized protein</fullName>
    </submittedName>
</protein>
<evidence type="ECO:0000313" key="2">
    <source>
        <dbReference type="Proteomes" id="UP000299102"/>
    </source>
</evidence>
<dbReference type="AlphaFoldDB" id="A0A4C1U8J1"/>
<sequence length="103" mass="12230">MIDFQGLMMELPNFQLHYHILKAYHGQSEFHDNTNKPKQGYAALFHYGVLTPTFRLHHHTLETNQDRSVFQDNFNNREHRSDTLFNRTAGRQALVLYNNKVLE</sequence>
<gene>
    <name evidence="1" type="ORF">EVAR_13976_1</name>
</gene>